<comment type="caution">
    <text evidence="2">The sequence shown here is derived from an EMBL/GenBank/DDBJ whole genome shotgun (WGS) entry which is preliminary data.</text>
</comment>
<dbReference type="Gene3D" id="3.40.50.720">
    <property type="entry name" value="NAD(P)-binding Rossmann-like Domain"/>
    <property type="match status" value="1"/>
</dbReference>
<evidence type="ECO:0000259" key="1">
    <source>
        <dbReference type="Pfam" id="PF13460"/>
    </source>
</evidence>
<name>A0ABQ5MGZ8_9FLAO</name>
<dbReference type="PANTHER" id="PTHR48079">
    <property type="entry name" value="PROTEIN YEEZ"/>
    <property type="match status" value="1"/>
</dbReference>
<gene>
    <name evidence="2" type="primary">yeeZ</name>
    <name evidence="2" type="ORF">Y10_09490</name>
</gene>
<protein>
    <submittedName>
        <fullName evidence="2">Epimerase</fullName>
    </submittedName>
</protein>
<dbReference type="Pfam" id="PF13460">
    <property type="entry name" value="NAD_binding_10"/>
    <property type="match status" value="1"/>
</dbReference>
<dbReference type="EMBL" id="BRVO01000001">
    <property type="protein sequence ID" value="GLB48581.1"/>
    <property type="molecule type" value="Genomic_DNA"/>
</dbReference>
<evidence type="ECO:0000313" key="2">
    <source>
        <dbReference type="EMBL" id="GLB48581.1"/>
    </source>
</evidence>
<dbReference type="InterPro" id="IPR036291">
    <property type="entry name" value="NAD(P)-bd_dom_sf"/>
</dbReference>
<dbReference type="InterPro" id="IPR016040">
    <property type="entry name" value="NAD(P)-bd_dom"/>
</dbReference>
<organism evidence="2 3">
    <name type="scientific">Neptunitalea lumnitzerae</name>
    <dbReference type="NCBI Taxonomy" id="2965509"/>
    <lineage>
        <taxon>Bacteria</taxon>
        <taxon>Pseudomonadati</taxon>
        <taxon>Bacteroidota</taxon>
        <taxon>Flavobacteriia</taxon>
        <taxon>Flavobacteriales</taxon>
        <taxon>Flavobacteriaceae</taxon>
        <taxon>Neptunitalea</taxon>
    </lineage>
</organism>
<evidence type="ECO:0000313" key="3">
    <source>
        <dbReference type="Proteomes" id="UP001143543"/>
    </source>
</evidence>
<dbReference type="PANTHER" id="PTHR48079:SF6">
    <property type="entry name" value="NAD(P)-BINDING DOMAIN-CONTAINING PROTEIN-RELATED"/>
    <property type="match status" value="1"/>
</dbReference>
<dbReference type="RefSeq" id="WP_281764215.1">
    <property type="nucleotide sequence ID" value="NZ_BRVO01000001.1"/>
</dbReference>
<dbReference type="SUPFAM" id="SSF51735">
    <property type="entry name" value="NAD(P)-binding Rossmann-fold domains"/>
    <property type="match status" value="1"/>
</dbReference>
<reference evidence="2" key="1">
    <citation type="submission" date="2022-07" db="EMBL/GenBank/DDBJ databases">
        <title>Taxonomy of Novel Oxalotrophic and Methylotrophic Bacteria.</title>
        <authorList>
            <person name="Sahin N."/>
            <person name="Tani A."/>
        </authorList>
    </citation>
    <scope>NUCLEOTIDE SEQUENCE</scope>
    <source>
        <strain evidence="2">Y10</strain>
    </source>
</reference>
<dbReference type="Proteomes" id="UP001143543">
    <property type="component" value="Unassembled WGS sequence"/>
</dbReference>
<dbReference type="InterPro" id="IPR051783">
    <property type="entry name" value="NAD(P)-dependent_oxidoreduct"/>
</dbReference>
<keyword evidence="3" id="KW-1185">Reference proteome</keyword>
<accession>A0ABQ5MGZ8</accession>
<feature type="domain" description="NAD(P)-binding" evidence="1">
    <location>
        <begin position="9"/>
        <end position="179"/>
    </location>
</feature>
<proteinExistence type="predicted"/>
<sequence length="265" mass="29498">MKIAVLGCGWLGLPLAERLIAEGHTVNGSTTTEAKMEMLQEKQITPFLLSLQEDTIEGDIEGLLHDIEVLIVNVPPGLRKSTATNFVAKIKVLISAIEKSGVQKVVFVSSTSVYGANQGEVTEDTIPEPNTESGRQLLAVENLLNNTTSFKTAIIRFAGLIGPDRHPIKFLSGKRDLKNGKELIHLIQFEDCIKLILKILRTDEFPFLLNAVYPSSLTKQEYYTKIAEVKNVECPYFTDNKWNSEVKVVRSKFSQYSVNVSILKC</sequence>